<name>A0A502EG16_9MYCO</name>
<evidence type="ECO:0000313" key="2">
    <source>
        <dbReference type="Proteomes" id="UP000320095"/>
    </source>
</evidence>
<reference evidence="1 2" key="1">
    <citation type="journal article" date="2019" name="Environ. Microbiol.">
        <title>Species interactions and distinct microbial communities in high Arctic permafrost affected cryosols are associated with the CH4 and CO2 gas fluxes.</title>
        <authorList>
            <person name="Altshuler I."/>
            <person name="Hamel J."/>
            <person name="Turney S."/>
            <person name="Magnuson E."/>
            <person name="Levesque R."/>
            <person name="Greer C."/>
            <person name="Whyte L.G."/>
        </authorList>
    </citation>
    <scope>NUCLEOTIDE SEQUENCE [LARGE SCALE GENOMIC DNA]</scope>
    <source>
        <strain evidence="1 2">S5.20</strain>
    </source>
</reference>
<keyword evidence="2" id="KW-1185">Reference proteome</keyword>
<sequence>MLTVRDHGVEDYIGLRDMDATDVGHLTGDDRACLEELGQYLVDSDAGERFAMWLLHKHLEPAPGEVFVERTIAQPRRTETTLIDRSEFPGDSLYATAFRFDETVAGVGVIGMEFSEPADLGCTSPLNAHDEAVLAGIVERLQAHDKTERFGVKLIRNPLGLSERELLLETCDSTERALYCDVSDRGSIPADATVIETTWKYRLVQGQTKPIVMQDCTAGCVSVPGGHDVGHAHSGTDNDDNPLP</sequence>
<proteinExistence type="predicted"/>
<gene>
    <name evidence="1" type="ORF">EAH80_01580</name>
</gene>
<dbReference type="Proteomes" id="UP000320095">
    <property type="component" value="Unassembled WGS sequence"/>
</dbReference>
<organism evidence="1 2">
    <name type="scientific">Mycolicibacterium hodleri</name>
    <dbReference type="NCBI Taxonomy" id="49897"/>
    <lineage>
        <taxon>Bacteria</taxon>
        <taxon>Bacillati</taxon>
        <taxon>Actinomycetota</taxon>
        <taxon>Actinomycetes</taxon>
        <taxon>Mycobacteriales</taxon>
        <taxon>Mycobacteriaceae</taxon>
        <taxon>Mycolicibacterium</taxon>
    </lineage>
</organism>
<protein>
    <submittedName>
        <fullName evidence="1">Uncharacterized protein</fullName>
    </submittedName>
</protein>
<dbReference type="AlphaFoldDB" id="A0A502EG16"/>
<dbReference type="RefSeq" id="WP_140687428.1">
    <property type="nucleotide sequence ID" value="NZ_RCZG01000001.1"/>
</dbReference>
<dbReference type="EMBL" id="RCZG01000001">
    <property type="protein sequence ID" value="TPG36665.1"/>
    <property type="molecule type" value="Genomic_DNA"/>
</dbReference>
<accession>A0A502EG16</accession>
<evidence type="ECO:0000313" key="1">
    <source>
        <dbReference type="EMBL" id="TPG36665.1"/>
    </source>
</evidence>
<comment type="caution">
    <text evidence="1">The sequence shown here is derived from an EMBL/GenBank/DDBJ whole genome shotgun (WGS) entry which is preliminary data.</text>
</comment>
<dbReference type="OrthoDB" id="4272688at2"/>